<dbReference type="InterPro" id="IPR027417">
    <property type="entry name" value="P-loop_NTPase"/>
</dbReference>
<dbReference type="PROSITE" id="PS51273">
    <property type="entry name" value="GATASE_TYPE_1"/>
    <property type="match status" value="1"/>
</dbReference>
<dbReference type="CDD" id="cd01750">
    <property type="entry name" value="GATase1_CobQ"/>
    <property type="match status" value="1"/>
</dbReference>
<dbReference type="EMBL" id="CP014230">
    <property type="protein sequence ID" value="AMD91949.1"/>
    <property type="molecule type" value="Genomic_DNA"/>
</dbReference>
<dbReference type="HAMAP" id="MF_00028">
    <property type="entry name" value="CobQ"/>
    <property type="match status" value="1"/>
</dbReference>
<evidence type="ECO:0000256" key="5">
    <source>
        <dbReference type="ARBA" id="ARBA00048531"/>
    </source>
</evidence>
<evidence type="ECO:0000256" key="6">
    <source>
        <dbReference type="HAMAP-Rule" id="MF_00028"/>
    </source>
</evidence>
<dbReference type="RefSeq" id="WP_066602456.1">
    <property type="nucleotide sequence ID" value="NZ_CP014230.1"/>
</dbReference>
<protein>
    <recommendedName>
        <fullName evidence="6">Cobyric acid synthase</fullName>
    </recommendedName>
</protein>
<dbReference type="NCBIfam" id="TIGR00313">
    <property type="entry name" value="cobQ"/>
    <property type="match status" value="1"/>
</dbReference>
<dbReference type="InterPro" id="IPR005860">
    <property type="entry name" value="CobD"/>
</dbReference>
<dbReference type="GO" id="GO:0009236">
    <property type="term" value="P:cobalamin biosynthetic process"/>
    <property type="evidence" value="ECO:0007669"/>
    <property type="project" value="UniProtKB-UniRule"/>
</dbReference>
<evidence type="ECO:0000256" key="4">
    <source>
        <dbReference type="ARBA" id="ARBA00022962"/>
    </source>
</evidence>
<dbReference type="InterPro" id="IPR047045">
    <property type="entry name" value="CobQ_N"/>
</dbReference>
<dbReference type="InterPro" id="IPR004838">
    <property type="entry name" value="NHTrfase_class1_PyrdxlP-BS"/>
</dbReference>
<dbReference type="Proteomes" id="UP000063964">
    <property type="component" value="Chromosome"/>
</dbReference>
<dbReference type="CDD" id="cd05389">
    <property type="entry name" value="CobQ_N"/>
    <property type="match status" value="1"/>
</dbReference>
<dbReference type="PROSITE" id="PS00105">
    <property type="entry name" value="AA_TRANSFER_CLASS_1"/>
    <property type="match status" value="1"/>
</dbReference>
<evidence type="ECO:0000259" key="7">
    <source>
        <dbReference type="Pfam" id="PF00155"/>
    </source>
</evidence>
<evidence type="ECO:0000256" key="3">
    <source>
        <dbReference type="ARBA" id="ARBA00022573"/>
    </source>
</evidence>
<name>A0A0X8JNC2_9BACT</name>
<dbReference type="OrthoDB" id="9808302at2"/>
<feature type="domain" description="Aminotransferase class I/classII large" evidence="7">
    <location>
        <begin position="25"/>
        <end position="349"/>
    </location>
</feature>
<dbReference type="InterPro" id="IPR011698">
    <property type="entry name" value="GATase_3"/>
</dbReference>
<proteinExistence type="inferred from homology"/>
<keyword evidence="4 6" id="KW-0315">Glutamine amidotransferase</keyword>
<dbReference type="InterPro" id="IPR033949">
    <property type="entry name" value="CobQ_GATase1"/>
</dbReference>
<dbReference type="InterPro" id="IPR002586">
    <property type="entry name" value="CobQ/CobB/MinD/ParA_Nub-bd_dom"/>
</dbReference>
<dbReference type="Pfam" id="PF01656">
    <property type="entry name" value="CbiA"/>
    <property type="match status" value="1"/>
</dbReference>
<dbReference type="Gene3D" id="3.40.50.880">
    <property type="match status" value="1"/>
</dbReference>
<dbReference type="InterPro" id="IPR015421">
    <property type="entry name" value="PyrdxlP-dep_Trfase_major"/>
</dbReference>
<evidence type="ECO:0000313" key="11">
    <source>
        <dbReference type="Proteomes" id="UP000063964"/>
    </source>
</evidence>
<accession>A0A0X8JNC2</accession>
<reference evidence="11" key="1">
    <citation type="submission" date="2016-02" db="EMBL/GenBank/DDBJ databases">
        <authorList>
            <person name="Holder M.E."/>
            <person name="Ajami N.J."/>
            <person name="Petrosino J.F."/>
        </authorList>
    </citation>
    <scope>NUCLEOTIDE SEQUENCE [LARGE SCALE GENOMIC DNA]</scope>
    <source>
        <strain evidence="11">DSM 12838</strain>
    </source>
</reference>
<comment type="function">
    <text evidence="6">Catalyzes amidations at positions B, D, E, and G on adenosylcobyrinic A,C-diamide. NH(2) groups are provided by glutamine, and one molecule of ATP is hydrogenolyzed for each amidation.</text>
</comment>
<dbReference type="GO" id="GO:0048472">
    <property type="term" value="F:threonine-phosphate decarboxylase activity"/>
    <property type="evidence" value="ECO:0007669"/>
    <property type="project" value="UniProtKB-EC"/>
</dbReference>
<feature type="domain" description="CobB/CobQ-like glutamine amidotransferase" evidence="9">
    <location>
        <begin position="617"/>
        <end position="795"/>
    </location>
</feature>
<dbReference type="InterPro" id="IPR004459">
    <property type="entry name" value="CobQ_synth"/>
</dbReference>
<dbReference type="InterPro" id="IPR004839">
    <property type="entry name" value="Aminotransferase_I/II_large"/>
</dbReference>
<dbReference type="STRING" id="888061.AXF15_01685"/>
<evidence type="ECO:0000259" key="9">
    <source>
        <dbReference type="Pfam" id="PF07685"/>
    </source>
</evidence>
<feature type="active site" description="Nucleophile" evidence="6">
    <location>
        <position position="692"/>
    </location>
</feature>
<organism evidence="10 11">
    <name type="scientific">Desulfomicrobium orale DSM 12838</name>
    <dbReference type="NCBI Taxonomy" id="888061"/>
    <lineage>
        <taxon>Bacteria</taxon>
        <taxon>Pseudomonadati</taxon>
        <taxon>Thermodesulfobacteriota</taxon>
        <taxon>Desulfovibrionia</taxon>
        <taxon>Desulfovibrionales</taxon>
        <taxon>Desulfomicrobiaceae</taxon>
        <taxon>Desulfomicrobium</taxon>
    </lineage>
</organism>
<feature type="domain" description="CobQ/CobB/MinD/ParA nucleotide binding" evidence="8">
    <location>
        <begin position="370"/>
        <end position="594"/>
    </location>
</feature>
<dbReference type="SUPFAM" id="SSF52317">
    <property type="entry name" value="Class I glutamine amidotransferase-like"/>
    <property type="match status" value="1"/>
</dbReference>
<evidence type="ECO:0000313" key="10">
    <source>
        <dbReference type="EMBL" id="AMD91949.1"/>
    </source>
</evidence>
<dbReference type="SUPFAM" id="SSF52540">
    <property type="entry name" value="P-loop containing nucleoside triphosphate hydrolases"/>
    <property type="match status" value="1"/>
</dbReference>
<comment type="function">
    <text evidence="1">Decarboxylates L-threonine-O-3-phosphate to yield (R)-1-amino-2-propanol O-2-phosphate, the precursor for the linkage between the nucleotide loop and the corrin ring in cobalamin.</text>
</comment>
<dbReference type="UniPathway" id="UPA00148"/>
<dbReference type="NCBIfam" id="TIGR01140">
    <property type="entry name" value="L_thr_O3P_dcar"/>
    <property type="match status" value="1"/>
</dbReference>
<evidence type="ECO:0000256" key="2">
    <source>
        <dbReference type="ARBA" id="ARBA00004953"/>
    </source>
</evidence>
<dbReference type="SUPFAM" id="SSF53383">
    <property type="entry name" value="PLP-dependent transferases"/>
    <property type="match status" value="1"/>
</dbReference>
<keyword evidence="11" id="KW-1185">Reference proteome</keyword>
<comment type="similarity">
    <text evidence="6">Belongs to the CobB/CobQ family. CobQ subfamily.</text>
</comment>
<gene>
    <name evidence="6" type="primary">cobQ</name>
    <name evidence="10" type="ORF">AXF15_01685</name>
</gene>
<dbReference type="PROSITE" id="PS51274">
    <property type="entry name" value="GATASE_COBBQ"/>
    <property type="match status" value="1"/>
</dbReference>
<dbReference type="AlphaFoldDB" id="A0A0X8JNC2"/>
<dbReference type="Gene3D" id="3.40.640.10">
    <property type="entry name" value="Type I PLP-dependent aspartate aminotransferase-like (Major domain)"/>
    <property type="match status" value="1"/>
</dbReference>
<sequence>MLHPSLHGGDIRAASRKLGCRPEEILDFSASINPLGPPAWLRSVVAANLAGVAHYPEPRARSLRRAAACRLGLAEPCVTAGNGSSEILYAVVRAARNMGLRRAVLPAPCYGDYARACRAADIAVDMPVLRPETDFSLDWEDLAARLHEQALVVLGQPSNPAGAVLDSGRAVECAARHPDSLFVVDEAFADFVPGLSRLACAAPNIFVLHSLTKFYAVPGLRLGLGYGREDLIAAVDALLPDWTVNAPAQTVGEAALADADYARRTVEAVPGLREKLREDLLRLGLAVFPGQANYLLCRSREPDGAALRERLLERRILIRSCADYAGLDAGYFRVAVRSGNENDHLVDALSDVLGARRIRQAAGRRTPALMFQGLSSNAGKSVLTAALCRIFLQDGLSVAPFKAQNMSLNSFVTRDGGEMGRAQALQAQACRIEPDVRMNPVLLKPNSETGAQVIVLGRPVGNMDVMSYIREKPRMFETIKRAYDELASTARIMVLEGAGSPAEVNLKSHDVVNMAMARYADARVLLAGDIDRGGVFASFVGTMEVMEEWERALVAGFVINRFRGRRELLEDAVDYVHRYTGVETLGVVPYLADLGLPEEDSVSFKETRPPSSGAALRIAAVDLPHISNFTDLDALRLEPDVDLRVIRTPEELDGADAVILPGSRNVFADLEYLWSSGLAPRILSAPVIIGICGGLQMLGNAVTDPGQVESSGQTARPLDLLPLSTEMAPDKVLRQTRAVFLPTGRAVHGYEIHHGRSAGHARPVMTSEDGETIGWGREDLSVWGTYLHGVFDDDAFRREFLDGLRSRKGLAPLGAVQAVYDVEAALDRLAETVRRNLDMKRIYELLKM</sequence>
<dbReference type="GO" id="GO:0015420">
    <property type="term" value="F:ABC-type vitamin B12 transporter activity"/>
    <property type="evidence" value="ECO:0007669"/>
    <property type="project" value="UniProtKB-UniRule"/>
</dbReference>
<comment type="catalytic activity">
    <reaction evidence="5">
        <text>O-phospho-L-threonine + H(+) = (R)-1-aminopropan-2-yl phosphate + CO2</text>
        <dbReference type="Rhea" id="RHEA:11492"/>
        <dbReference type="ChEBI" id="CHEBI:15378"/>
        <dbReference type="ChEBI" id="CHEBI:16526"/>
        <dbReference type="ChEBI" id="CHEBI:58563"/>
        <dbReference type="ChEBI" id="CHEBI:58675"/>
        <dbReference type="EC" id="4.1.1.81"/>
    </reaction>
</comment>
<dbReference type="Gene3D" id="3.40.50.300">
    <property type="entry name" value="P-loop containing nucleotide triphosphate hydrolases"/>
    <property type="match status" value="1"/>
</dbReference>
<dbReference type="Pfam" id="PF00155">
    <property type="entry name" value="Aminotran_1_2"/>
    <property type="match status" value="1"/>
</dbReference>
<keyword evidence="3 6" id="KW-0169">Cobalamin biosynthesis</keyword>
<comment type="pathway">
    <text evidence="2 6">Cofactor biosynthesis; adenosylcobalamin biosynthesis.</text>
</comment>
<evidence type="ECO:0000256" key="1">
    <source>
        <dbReference type="ARBA" id="ARBA00003444"/>
    </source>
</evidence>
<dbReference type="NCBIfam" id="NF001989">
    <property type="entry name" value="PRK00784.1"/>
    <property type="match status" value="1"/>
</dbReference>
<dbReference type="InterPro" id="IPR015422">
    <property type="entry name" value="PyrdxlP-dep_Trfase_small"/>
</dbReference>
<dbReference type="PANTHER" id="PTHR21343:SF1">
    <property type="entry name" value="COBYRIC ACID SYNTHASE"/>
    <property type="match status" value="1"/>
</dbReference>
<dbReference type="Pfam" id="PF07685">
    <property type="entry name" value="GATase_3"/>
    <property type="match status" value="1"/>
</dbReference>
<dbReference type="KEGG" id="doa:AXF15_01685"/>
<evidence type="ECO:0000259" key="8">
    <source>
        <dbReference type="Pfam" id="PF01656"/>
    </source>
</evidence>
<dbReference type="PANTHER" id="PTHR21343">
    <property type="entry name" value="DETHIOBIOTIN SYNTHETASE"/>
    <property type="match status" value="1"/>
</dbReference>
<dbReference type="InterPro" id="IPR029062">
    <property type="entry name" value="Class_I_gatase-like"/>
</dbReference>
<dbReference type="CDD" id="cd00609">
    <property type="entry name" value="AAT_like"/>
    <property type="match status" value="1"/>
</dbReference>
<dbReference type="Gene3D" id="3.90.1150.10">
    <property type="entry name" value="Aspartate Aminotransferase, domain 1"/>
    <property type="match status" value="1"/>
</dbReference>
<dbReference type="InterPro" id="IPR015424">
    <property type="entry name" value="PyrdxlP-dep_Trfase"/>
</dbReference>
<dbReference type="GO" id="GO:0030170">
    <property type="term" value="F:pyridoxal phosphate binding"/>
    <property type="evidence" value="ECO:0007669"/>
    <property type="project" value="InterPro"/>
</dbReference>
<feature type="active site" evidence="6">
    <location>
        <position position="788"/>
    </location>
</feature>